<feature type="disulfide bond" evidence="7">
    <location>
        <begin position="515"/>
        <end position="533"/>
    </location>
</feature>
<feature type="domain" description="CUB" evidence="10">
    <location>
        <begin position="221"/>
        <end position="340"/>
    </location>
</feature>
<keyword evidence="4 7" id="KW-1015">Disulfide bond</keyword>
<dbReference type="SMART" id="SM00042">
    <property type="entry name" value="CUB"/>
    <property type="match status" value="2"/>
</dbReference>
<evidence type="ECO:0000256" key="6">
    <source>
        <dbReference type="PROSITE-ProRule" id="PRU00090"/>
    </source>
</evidence>
<dbReference type="InterPro" id="IPR000859">
    <property type="entry name" value="CUB_dom"/>
</dbReference>
<dbReference type="SUPFAM" id="SSF57424">
    <property type="entry name" value="LDL receptor-like module"/>
    <property type="match status" value="2"/>
</dbReference>
<feature type="region of interest" description="Disordered" evidence="8">
    <location>
        <begin position="122"/>
        <end position="237"/>
    </location>
</feature>
<dbReference type="InterPro" id="IPR002172">
    <property type="entry name" value="LDrepeatLR_classA_rpt"/>
</dbReference>
<evidence type="ECO:0000256" key="5">
    <source>
        <dbReference type="ARBA" id="ARBA00023329"/>
    </source>
</evidence>
<dbReference type="FunFam" id="2.60.120.290:FF:000013">
    <property type="entry name" value="Membrane frizzled-related protein"/>
    <property type="match status" value="1"/>
</dbReference>
<dbReference type="Gene3D" id="1.10.2000.10">
    <property type="entry name" value="Frizzled cysteine-rich domain"/>
    <property type="match status" value="1"/>
</dbReference>
<evidence type="ECO:0000256" key="9">
    <source>
        <dbReference type="SAM" id="Phobius"/>
    </source>
</evidence>
<dbReference type="Proteomes" id="UP000694549">
    <property type="component" value="Unplaced"/>
</dbReference>
<comment type="subcellular location">
    <subcellularLocation>
        <location evidence="1">Cell membrane</location>
        <topology evidence="1">Single-pass membrane protein</topology>
    </subcellularLocation>
    <subcellularLocation>
        <location evidence="2">Cytoplasmic vesicle</location>
        <location evidence="2">Secretory vesicle</location>
    </subcellularLocation>
</comment>
<feature type="compositionally biased region" description="Low complexity" evidence="8">
    <location>
        <begin position="175"/>
        <end position="189"/>
    </location>
</feature>
<dbReference type="InterPro" id="IPR036055">
    <property type="entry name" value="LDL_receptor-like_sf"/>
</dbReference>
<sequence>MKDFTEITLCPEALEHSKTEFCNPVFEGEEPPGSSPDKDGVSPTAPQDGLGRQLWGRVGGRYRADCRFTWLCVALMSAVLLFLIALLLAIVVHRECGAGGAAMCPWGWGHGAGSWGGLRARRGHRPAPNLPKKGAPCVQGPHTRGWVGFPSPLPTPQPLLAPRTELTSPRPPSSPAAALPARGTTTSPAAPTPRPPPAPKTTSTPTWSQPHAASTPPAPACGGTLRGPEGSFSSPNHPGPYPPHALCVWHIEVAAGLAIQLRMEAFSVEGTASCLFDRLELYEEQGDGAAEPAPARGGTARFCGNVVPPTFNTNSNLLRVTFVSDGSVGAPGFSAHYRAVAPDEKSCAWDEHLCDRGLCIRLGFVCDGFHDCEDRSDEANCSLKHKECGGPLTALEGHFSTPSHPQPYPHQQLCLWQISVPVGHVVDLRFHNFSLEPHEDCSFDFVEVHDSAGTGAASLMGRFCGHQLPPALTSSRHVMTVLFVADEGVADDGFFATYQARNATEKTCSPAEFSCGNGECRALESVCDGWHDCPDGTDELNCTGVSYPAFGSVCEPVEVEMCLGLGYNATSFPNIWLAIPDQEGAAEVLQDYQTLMELACYQHLRLLICSLFVPKCTPDGGVLQPCRAVCLAAELRCQQSLGLLGILWPINCNILPDSSDPVECFQP</sequence>
<dbReference type="AlphaFoldDB" id="A0A8B9VPL2"/>
<feature type="disulfide bond" evidence="7">
    <location>
        <begin position="366"/>
        <end position="381"/>
    </location>
</feature>
<dbReference type="Ensembl" id="ENSAZOT00000026019.1">
    <property type="protein sequence ID" value="ENSAZOP00000024238.1"/>
    <property type="gene ID" value="ENSAZOG00000015623.1"/>
</dbReference>
<organism evidence="12 13">
    <name type="scientific">Anas zonorhyncha</name>
    <name type="common">Eastern spot-billed duck</name>
    <dbReference type="NCBI Taxonomy" id="75864"/>
    <lineage>
        <taxon>Eukaryota</taxon>
        <taxon>Metazoa</taxon>
        <taxon>Chordata</taxon>
        <taxon>Craniata</taxon>
        <taxon>Vertebrata</taxon>
        <taxon>Euteleostomi</taxon>
        <taxon>Archelosauria</taxon>
        <taxon>Archosauria</taxon>
        <taxon>Dinosauria</taxon>
        <taxon>Saurischia</taxon>
        <taxon>Theropoda</taxon>
        <taxon>Coelurosauria</taxon>
        <taxon>Aves</taxon>
        <taxon>Neognathae</taxon>
        <taxon>Galloanserae</taxon>
        <taxon>Anseriformes</taxon>
        <taxon>Anatidae</taxon>
        <taxon>Anatinae</taxon>
        <taxon>Anas</taxon>
    </lineage>
</organism>
<reference evidence="12" key="1">
    <citation type="submission" date="2025-08" db="UniProtKB">
        <authorList>
            <consortium name="Ensembl"/>
        </authorList>
    </citation>
    <scope>IDENTIFICATION</scope>
</reference>
<feature type="disulfide bond" evidence="7">
    <location>
        <begin position="354"/>
        <end position="372"/>
    </location>
</feature>
<evidence type="ECO:0000256" key="4">
    <source>
        <dbReference type="ARBA" id="ARBA00023157"/>
    </source>
</evidence>
<dbReference type="PRINTS" id="PR00261">
    <property type="entry name" value="LDLRECEPTOR"/>
</dbReference>
<evidence type="ECO:0000256" key="3">
    <source>
        <dbReference type="ARBA" id="ARBA00022737"/>
    </source>
</evidence>
<keyword evidence="3" id="KW-0677">Repeat</keyword>
<feature type="domain" description="FZ" evidence="11">
    <location>
        <begin position="549"/>
        <end position="667"/>
    </location>
</feature>
<dbReference type="CDD" id="cd07066">
    <property type="entry name" value="CRD_FZ"/>
    <property type="match status" value="1"/>
</dbReference>
<keyword evidence="9" id="KW-0472">Membrane</keyword>
<dbReference type="Pfam" id="PF00057">
    <property type="entry name" value="Ldl_recept_a"/>
    <property type="match status" value="2"/>
</dbReference>
<dbReference type="SUPFAM" id="SSF49854">
    <property type="entry name" value="Spermadhesin, CUB domain"/>
    <property type="match status" value="2"/>
</dbReference>
<dbReference type="PROSITE" id="PS01180">
    <property type="entry name" value="CUB"/>
    <property type="match status" value="2"/>
</dbReference>
<dbReference type="InterPro" id="IPR036790">
    <property type="entry name" value="Frizzled_dom_sf"/>
</dbReference>
<dbReference type="PANTHER" id="PTHR24251">
    <property type="entry name" value="OVOCHYMASE-RELATED"/>
    <property type="match status" value="1"/>
</dbReference>
<dbReference type="InterPro" id="IPR035914">
    <property type="entry name" value="Sperma_CUB_dom_sf"/>
</dbReference>
<evidence type="ECO:0000256" key="7">
    <source>
        <dbReference type="PROSITE-ProRule" id="PRU00124"/>
    </source>
</evidence>
<reference evidence="12" key="2">
    <citation type="submission" date="2025-09" db="UniProtKB">
        <authorList>
            <consortium name="Ensembl"/>
        </authorList>
    </citation>
    <scope>IDENTIFICATION</scope>
</reference>
<keyword evidence="9" id="KW-0812">Transmembrane</keyword>
<keyword evidence="9" id="KW-1133">Transmembrane helix</keyword>
<evidence type="ECO:0000256" key="2">
    <source>
        <dbReference type="ARBA" id="ARBA00004398"/>
    </source>
</evidence>
<dbReference type="PANTHER" id="PTHR24251:SF30">
    <property type="entry name" value="MEMBRANE FRIZZLED-RELATED PROTEIN"/>
    <property type="match status" value="1"/>
</dbReference>
<keyword evidence="13" id="KW-1185">Reference proteome</keyword>
<dbReference type="GO" id="GO:0030133">
    <property type="term" value="C:transport vesicle"/>
    <property type="evidence" value="ECO:0007669"/>
    <property type="project" value="UniProtKB-SubCell"/>
</dbReference>
<dbReference type="SUPFAM" id="SSF63501">
    <property type="entry name" value="Frizzled cysteine-rich domain"/>
    <property type="match status" value="1"/>
</dbReference>
<accession>A0A8B9VPL2</accession>
<evidence type="ECO:0000313" key="13">
    <source>
        <dbReference type="Proteomes" id="UP000694549"/>
    </source>
</evidence>
<feature type="domain" description="CUB" evidence="10">
    <location>
        <begin position="388"/>
        <end position="501"/>
    </location>
</feature>
<dbReference type="Pfam" id="PF00431">
    <property type="entry name" value="CUB"/>
    <property type="match status" value="2"/>
</dbReference>
<feature type="region of interest" description="Disordered" evidence="8">
    <location>
        <begin position="25"/>
        <end position="50"/>
    </location>
</feature>
<feature type="disulfide bond" evidence="7">
    <location>
        <begin position="527"/>
        <end position="542"/>
    </location>
</feature>
<evidence type="ECO:0000313" key="12">
    <source>
        <dbReference type="Ensembl" id="ENSAZOP00000024238.1"/>
    </source>
</evidence>
<dbReference type="GO" id="GO:0005886">
    <property type="term" value="C:plasma membrane"/>
    <property type="evidence" value="ECO:0007669"/>
    <property type="project" value="UniProtKB-SubCell"/>
</dbReference>
<dbReference type="InterPro" id="IPR020067">
    <property type="entry name" value="Frizzled_dom"/>
</dbReference>
<dbReference type="CDD" id="cd00041">
    <property type="entry name" value="CUB"/>
    <property type="match status" value="2"/>
</dbReference>
<feature type="transmembrane region" description="Helical" evidence="9">
    <location>
        <begin position="68"/>
        <end position="92"/>
    </location>
</feature>
<dbReference type="Gene3D" id="4.10.400.10">
    <property type="entry name" value="Low-density Lipoprotein Receptor"/>
    <property type="match status" value="2"/>
</dbReference>
<evidence type="ECO:0000259" key="11">
    <source>
        <dbReference type="PROSITE" id="PS50038"/>
    </source>
</evidence>
<protein>
    <submittedName>
        <fullName evidence="12">Membrane frizzled-related protein</fullName>
    </submittedName>
</protein>
<dbReference type="CDD" id="cd00112">
    <property type="entry name" value="LDLa"/>
    <property type="match status" value="2"/>
</dbReference>
<keyword evidence="5" id="KW-0968">Cytoplasmic vesicle</keyword>
<feature type="disulfide bond" evidence="7">
    <location>
        <begin position="508"/>
        <end position="520"/>
    </location>
</feature>
<evidence type="ECO:0000259" key="10">
    <source>
        <dbReference type="PROSITE" id="PS01180"/>
    </source>
</evidence>
<proteinExistence type="predicted"/>
<feature type="disulfide bond" evidence="7">
    <location>
        <begin position="347"/>
        <end position="359"/>
    </location>
</feature>
<dbReference type="SMART" id="SM00063">
    <property type="entry name" value="FRI"/>
    <property type="match status" value="1"/>
</dbReference>
<dbReference type="PROSITE" id="PS50038">
    <property type="entry name" value="FZ"/>
    <property type="match status" value="1"/>
</dbReference>
<dbReference type="Pfam" id="PF01392">
    <property type="entry name" value="Fz"/>
    <property type="match status" value="1"/>
</dbReference>
<feature type="compositionally biased region" description="Pro residues" evidence="8">
    <location>
        <begin position="190"/>
        <end position="199"/>
    </location>
</feature>
<evidence type="ECO:0000256" key="1">
    <source>
        <dbReference type="ARBA" id="ARBA00004162"/>
    </source>
</evidence>
<dbReference type="SMART" id="SM00192">
    <property type="entry name" value="LDLa"/>
    <property type="match status" value="2"/>
</dbReference>
<name>A0A8B9VPL2_9AVES</name>
<evidence type="ECO:0000256" key="8">
    <source>
        <dbReference type="SAM" id="MobiDB-lite"/>
    </source>
</evidence>
<dbReference type="PROSITE" id="PS50068">
    <property type="entry name" value="LDLRA_2"/>
    <property type="match status" value="2"/>
</dbReference>
<dbReference type="Gene3D" id="2.60.120.290">
    <property type="entry name" value="Spermadhesin, CUB domain"/>
    <property type="match status" value="2"/>
</dbReference>
<dbReference type="FunFam" id="2.60.120.290:FF:000005">
    <property type="entry name" value="Procollagen C-endopeptidase enhancer 1"/>
    <property type="match status" value="1"/>
</dbReference>
<comment type="caution">
    <text evidence="6">Lacks conserved residue(s) required for the propagation of feature annotation.</text>
</comment>